<dbReference type="CDD" id="cd06558">
    <property type="entry name" value="crotonase-like"/>
    <property type="match status" value="1"/>
</dbReference>
<dbReference type="GO" id="GO:0004165">
    <property type="term" value="F:delta(3)-delta(2)-enoyl-CoA isomerase activity"/>
    <property type="evidence" value="ECO:0007669"/>
    <property type="project" value="UniProtKB-EC"/>
</dbReference>
<proteinExistence type="inferred from homology"/>
<comment type="catalytic activity">
    <reaction evidence="14">
        <text>(3Z)-octenoyl-CoA = (2E)-octenoyl-CoA</text>
        <dbReference type="Rhea" id="RHEA:46044"/>
        <dbReference type="ChEBI" id="CHEBI:62242"/>
        <dbReference type="ChEBI" id="CHEBI:85640"/>
    </reaction>
    <physiologicalReaction direction="left-to-right" evidence="14">
        <dbReference type="Rhea" id="RHEA:46045"/>
    </physiologicalReaction>
</comment>
<keyword evidence="7" id="KW-0007">Acetylation</keyword>
<comment type="subunit">
    <text evidence="4">Homotrimer.</text>
</comment>
<keyword evidence="6" id="KW-0809">Transit peptide</keyword>
<keyword evidence="8" id="KW-0443">Lipid metabolism</keyword>
<evidence type="ECO:0000313" key="20">
    <source>
        <dbReference type="Proteomes" id="UP000001449"/>
    </source>
</evidence>
<comment type="pathway">
    <text evidence="2">Lipid metabolism; fatty acid beta-oxidation.</text>
</comment>
<evidence type="ECO:0000256" key="14">
    <source>
        <dbReference type="ARBA" id="ARBA00052542"/>
    </source>
</evidence>
<evidence type="ECO:0000256" key="12">
    <source>
        <dbReference type="ARBA" id="ARBA00051293"/>
    </source>
</evidence>
<dbReference type="PROSITE" id="PS00166">
    <property type="entry name" value="ENOYL_COA_HYDRATASE"/>
    <property type="match status" value="1"/>
</dbReference>
<dbReference type="HOGENOM" id="CLU_009834_7_5_1"/>
<dbReference type="KEGG" id="tps:THAPSDRAFT_268835"/>
<accession>B8C1Y7</accession>
<keyword evidence="10 19" id="KW-0413">Isomerase</keyword>
<dbReference type="Proteomes" id="UP000001449">
    <property type="component" value="Chromosome 5"/>
</dbReference>
<organism evidence="19 20">
    <name type="scientific">Thalassiosira pseudonana</name>
    <name type="common">Marine diatom</name>
    <name type="synonym">Cyclotella nana</name>
    <dbReference type="NCBI Taxonomy" id="35128"/>
    <lineage>
        <taxon>Eukaryota</taxon>
        <taxon>Sar</taxon>
        <taxon>Stramenopiles</taxon>
        <taxon>Ochrophyta</taxon>
        <taxon>Bacillariophyta</taxon>
        <taxon>Coscinodiscophyceae</taxon>
        <taxon>Thalassiosirophycidae</taxon>
        <taxon>Thalassiosirales</taxon>
        <taxon>Thalassiosiraceae</taxon>
        <taxon>Thalassiosira</taxon>
    </lineage>
</organism>
<name>B8C1Y7_THAPS</name>
<comment type="catalytic activity">
    <reaction evidence="12">
        <text>(2E)-tetradecenoyl-CoA = (3Z)-tetradecenoyl-CoA</text>
        <dbReference type="Rhea" id="RHEA:29847"/>
        <dbReference type="ChEBI" id="CHEBI:61405"/>
        <dbReference type="ChEBI" id="CHEBI:61968"/>
    </reaction>
    <physiologicalReaction direction="right-to-left" evidence="12">
        <dbReference type="Rhea" id="RHEA:29849"/>
    </physiologicalReaction>
</comment>
<protein>
    <recommendedName>
        <fullName evidence="16">Enoyl-CoA delta isomerase 1, mitochondrial</fullName>
    </recommendedName>
    <alternativeName>
        <fullName evidence="17">3,2-trans-enoyl-CoA isomerase</fullName>
    </alternativeName>
</protein>
<comment type="similarity">
    <text evidence="3 18">Belongs to the enoyl-CoA hydratase/isomerase family.</text>
</comment>
<evidence type="ECO:0000256" key="17">
    <source>
        <dbReference type="ARBA" id="ARBA00083575"/>
    </source>
</evidence>
<dbReference type="InterPro" id="IPR029045">
    <property type="entry name" value="ClpP/crotonase-like_dom_sf"/>
</dbReference>
<dbReference type="InParanoid" id="B8C1Y7"/>
<evidence type="ECO:0000256" key="1">
    <source>
        <dbReference type="ARBA" id="ARBA00004305"/>
    </source>
</evidence>
<dbReference type="GO" id="GO:0005739">
    <property type="term" value="C:mitochondrion"/>
    <property type="evidence" value="ECO:0000318"/>
    <property type="project" value="GO_Central"/>
</dbReference>
<gene>
    <name evidence="19" type="primary">ECI1</name>
    <name evidence="19" type="ORF">THAPSDRAFT_268835</name>
</gene>
<dbReference type="eggNOG" id="KOG1683">
    <property type="taxonomic scope" value="Eukaryota"/>
</dbReference>
<evidence type="ECO:0000256" key="11">
    <source>
        <dbReference type="ARBA" id="ARBA00050938"/>
    </source>
</evidence>
<evidence type="ECO:0000256" key="2">
    <source>
        <dbReference type="ARBA" id="ARBA00005005"/>
    </source>
</evidence>
<dbReference type="InterPro" id="IPR018376">
    <property type="entry name" value="Enoyl-CoA_hyd/isom_CS"/>
</dbReference>
<evidence type="ECO:0000256" key="6">
    <source>
        <dbReference type="ARBA" id="ARBA00022946"/>
    </source>
</evidence>
<comment type="catalytic activity">
    <reaction evidence="11">
        <text>(3Z)-decenoyl-CoA = (2E)-decenoyl-CoA</text>
        <dbReference type="Rhea" id="RHEA:77195"/>
        <dbReference type="ChEBI" id="CHEBI:61406"/>
        <dbReference type="ChEBI" id="CHEBI:195601"/>
    </reaction>
    <physiologicalReaction direction="left-to-right" evidence="11">
        <dbReference type="Rhea" id="RHEA:77196"/>
    </physiologicalReaction>
</comment>
<dbReference type="OMA" id="WFMSSFL"/>
<evidence type="ECO:0000256" key="10">
    <source>
        <dbReference type="ARBA" id="ARBA00023235"/>
    </source>
</evidence>
<dbReference type="GeneID" id="7449667"/>
<dbReference type="Gene3D" id="6.10.250.170">
    <property type="match status" value="1"/>
</dbReference>
<keyword evidence="20" id="KW-1185">Reference proteome</keyword>
<reference evidence="19 20" key="2">
    <citation type="journal article" date="2008" name="Nature">
        <title>The Phaeodactylum genome reveals the evolutionary history of diatom genomes.</title>
        <authorList>
            <person name="Bowler C."/>
            <person name="Allen A.E."/>
            <person name="Badger J.H."/>
            <person name="Grimwood J."/>
            <person name="Jabbari K."/>
            <person name="Kuo A."/>
            <person name="Maheswari U."/>
            <person name="Martens C."/>
            <person name="Maumus F."/>
            <person name="Otillar R.P."/>
            <person name="Rayko E."/>
            <person name="Salamov A."/>
            <person name="Vandepoele K."/>
            <person name="Beszteri B."/>
            <person name="Gruber A."/>
            <person name="Heijde M."/>
            <person name="Katinka M."/>
            <person name="Mock T."/>
            <person name="Valentin K."/>
            <person name="Verret F."/>
            <person name="Berges J.A."/>
            <person name="Brownlee C."/>
            <person name="Cadoret J.P."/>
            <person name="Chiovitti A."/>
            <person name="Choi C.J."/>
            <person name="Coesel S."/>
            <person name="De Martino A."/>
            <person name="Detter J.C."/>
            <person name="Durkin C."/>
            <person name="Falciatore A."/>
            <person name="Fournet J."/>
            <person name="Haruta M."/>
            <person name="Huysman M.J."/>
            <person name="Jenkins B.D."/>
            <person name="Jiroutova K."/>
            <person name="Jorgensen R.E."/>
            <person name="Joubert Y."/>
            <person name="Kaplan A."/>
            <person name="Kroger N."/>
            <person name="Kroth P.G."/>
            <person name="La Roche J."/>
            <person name="Lindquist E."/>
            <person name="Lommer M."/>
            <person name="Martin-Jezequel V."/>
            <person name="Lopez P.J."/>
            <person name="Lucas S."/>
            <person name="Mangogna M."/>
            <person name="McGinnis K."/>
            <person name="Medlin L.K."/>
            <person name="Montsant A."/>
            <person name="Oudot-Le Secq M.P."/>
            <person name="Napoli C."/>
            <person name="Obornik M."/>
            <person name="Parker M.S."/>
            <person name="Petit J.L."/>
            <person name="Porcel B.M."/>
            <person name="Poulsen N."/>
            <person name="Robison M."/>
            <person name="Rychlewski L."/>
            <person name="Rynearson T.A."/>
            <person name="Schmutz J."/>
            <person name="Shapiro H."/>
            <person name="Siaut M."/>
            <person name="Stanley M."/>
            <person name="Sussman M.R."/>
            <person name="Taylor A.R."/>
            <person name="Vardi A."/>
            <person name="von Dassow P."/>
            <person name="Vyverman W."/>
            <person name="Willis A."/>
            <person name="Wyrwicz L.S."/>
            <person name="Rokhsar D.S."/>
            <person name="Weissenbach J."/>
            <person name="Armbrust E.V."/>
            <person name="Green B.R."/>
            <person name="Van de Peer Y."/>
            <person name="Grigoriev I.V."/>
        </authorList>
    </citation>
    <scope>NUCLEOTIDE SEQUENCE [LARGE SCALE GENOMIC DNA]</scope>
    <source>
        <strain evidence="19 20">CCMP1335</strain>
    </source>
</reference>
<feature type="non-terminal residue" evidence="19">
    <location>
        <position position="1"/>
    </location>
</feature>
<dbReference type="GO" id="GO:0006635">
    <property type="term" value="P:fatty acid beta-oxidation"/>
    <property type="evidence" value="ECO:0000318"/>
    <property type="project" value="GO_Central"/>
</dbReference>
<evidence type="ECO:0000256" key="8">
    <source>
        <dbReference type="ARBA" id="ARBA00023098"/>
    </source>
</evidence>
<reference evidence="19 20" key="1">
    <citation type="journal article" date="2004" name="Science">
        <title>The genome of the diatom Thalassiosira pseudonana: ecology, evolution, and metabolism.</title>
        <authorList>
            <person name="Armbrust E.V."/>
            <person name="Berges J.A."/>
            <person name="Bowler C."/>
            <person name="Green B.R."/>
            <person name="Martinez D."/>
            <person name="Putnam N.H."/>
            <person name="Zhou S."/>
            <person name="Allen A.E."/>
            <person name="Apt K.E."/>
            <person name="Bechner M."/>
            <person name="Brzezinski M.A."/>
            <person name="Chaal B.K."/>
            <person name="Chiovitti A."/>
            <person name="Davis A.K."/>
            <person name="Demarest M.S."/>
            <person name="Detter J.C."/>
            <person name="Glavina T."/>
            <person name="Goodstein D."/>
            <person name="Hadi M.Z."/>
            <person name="Hellsten U."/>
            <person name="Hildebrand M."/>
            <person name="Jenkins B.D."/>
            <person name="Jurka J."/>
            <person name="Kapitonov V.V."/>
            <person name="Kroger N."/>
            <person name="Lau W.W."/>
            <person name="Lane T.W."/>
            <person name="Larimer F.W."/>
            <person name="Lippmeier J.C."/>
            <person name="Lucas S."/>
            <person name="Medina M."/>
            <person name="Montsant A."/>
            <person name="Obornik M."/>
            <person name="Parker M.S."/>
            <person name="Palenik B."/>
            <person name="Pazour G.J."/>
            <person name="Richardson P.M."/>
            <person name="Rynearson T.A."/>
            <person name="Saito M.A."/>
            <person name="Schwartz D.C."/>
            <person name="Thamatrakoln K."/>
            <person name="Valentin K."/>
            <person name="Vardi A."/>
            <person name="Wilkerson F.P."/>
            <person name="Rokhsar D.S."/>
        </authorList>
    </citation>
    <scope>NUCLEOTIDE SEQUENCE [LARGE SCALE GENOMIC DNA]</scope>
    <source>
        <strain evidence="19 20">CCMP1335</strain>
    </source>
</reference>
<dbReference type="PANTHER" id="PTHR11941:SF45">
    <property type="entry name" value="ENOYL-COA DELTA ISOMERASE 1, MITOCHONDRIAL"/>
    <property type="match status" value="1"/>
</dbReference>
<dbReference type="GO" id="GO:0005759">
    <property type="term" value="C:mitochondrial matrix"/>
    <property type="evidence" value="ECO:0007669"/>
    <property type="project" value="UniProtKB-SubCell"/>
</dbReference>
<comment type="function">
    <text evidence="15">Key enzyme of fatty acid beta-oxidation. Able to isomerize both 3-cis (3Z) and 3-trans (3E) double bonds into the 2-trans (2E) form in a range of enoyl-CoA species, with a preference for (3Z)-enoyl-CoAs over (3E)-enoyl-CoAs. The catalytic efficiency of this enzyme is not affected by the fatty acyl chain length.</text>
</comment>
<dbReference type="Gene3D" id="3.90.226.10">
    <property type="entry name" value="2-enoyl-CoA Hydratase, Chain A, domain 1"/>
    <property type="match status" value="1"/>
</dbReference>
<dbReference type="RefSeq" id="XP_002290549.1">
    <property type="nucleotide sequence ID" value="XM_002290513.1"/>
</dbReference>
<comment type="catalytic activity">
    <reaction evidence="13">
        <text>(3Z)-dodecenoyl-CoA = (2E)-dodecenoyl-CoA</text>
        <dbReference type="Rhea" id="RHEA:23716"/>
        <dbReference type="ChEBI" id="CHEBI:57330"/>
        <dbReference type="ChEBI" id="CHEBI:58543"/>
        <dbReference type="EC" id="5.3.3.8"/>
    </reaction>
    <physiologicalReaction direction="left-to-right" evidence="13">
        <dbReference type="Rhea" id="RHEA:23717"/>
    </physiologicalReaction>
</comment>
<keyword evidence="9" id="KW-0496">Mitochondrion</keyword>
<evidence type="ECO:0000256" key="7">
    <source>
        <dbReference type="ARBA" id="ARBA00022990"/>
    </source>
</evidence>
<evidence type="ECO:0000256" key="3">
    <source>
        <dbReference type="ARBA" id="ARBA00005254"/>
    </source>
</evidence>
<dbReference type="Pfam" id="PF00378">
    <property type="entry name" value="ECH_1"/>
    <property type="match status" value="1"/>
</dbReference>
<sequence>MIGLTLIHHTSPQLQKYCLSRVQTPSVLASLFSTASAKDDFTHISVNEESGVAMLMLNRPPANSLSLEMNEAISTSIKQIEANPKVQSVIIASSNPSIFSAGLDIAELVEPDKDRLPKFWNSLQQVYLDLYGSRLATIAAIQGHAPAAGCMLAMACDYRIMCAGHGDDEVDGKKRRKHVPTIGLNETQLGIAAPPWMGQLMVRTIGFRMAERALALGTLFQPTDALKVGLVDEVGNEQVSNPLMQKAYREAALYAKIPPQARVASKMVTRSDCLQDMFATREADNDFFCGFIGQDEVQKNLKGYVEALKQKSKKV</sequence>
<evidence type="ECO:0000256" key="5">
    <source>
        <dbReference type="ARBA" id="ARBA00022832"/>
    </source>
</evidence>
<evidence type="ECO:0000256" key="18">
    <source>
        <dbReference type="RuleBase" id="RU003707"/>
    </source>
</evidence>
<evidence type="ECO:0000313" key="19">
    <source>
        <dbReference type="EMBL" id="EED92301.1"/>
    </source>
</evidence>
<dbReference type="PANTHER" id="PTHR11941">
    <property type="entry name" value="ENOYL-COA HYDRATASE-RELATED"/>
    <property type="match status" value="1"/>
</dbReference>
<dbReference type="STRING" id="35128.B8C1Y7"/>
<dbReference type="EMBL" id="CM000642">
    <property type="protein sequence ID" value="EED92301.1"/>
    <property type="molecule type" value="Genomic_DNA"/>
</dbReference>
<comment type="subcellular location">
    <subcellularLocation>
        <location evidence="1">Mitochondrion matrix</location>
    </subcellularLocation>
</comment>
<evidence type="ECO:0000256" key="13">
    <source>
        <dbReference type="ARBA" id="ARBA00052376"/>
    </source>
</evidence>
<dbReference type="SUPFAM" id="SSF52096">
    <property type="entry name" value="ClpP/crotonase"/>
    <property type="match status" value="1"/>
</dbReference>
<evidence type="ECO:0000256" key="4">
    <source>
        <dbReference type="ARBA" id="ARBA00011233"/>
    </source>
</evidence>
<dbReference type="FunFam" id="3.90.226.10:FF:000034">
    <property type="entry name" value="Enoyl-CoA delta isomerase 1"/>
    <property type="match status" value="1"/>
</dbReference>
<evidence type="ECO:0000256" key="15">
    <source>
        <dbReference type="ARBA" id="ARBA00056147"/>
    </source>
</evidence>
<dbReference type="PaxDb" id="35128-Thaps268835"/>
<dbReference type="InterPro" id="IPR001753">
    <property type="entry name" value="Enoyl-CoA_hydra/iso"/>
</dbReference>
<evidence type="ECO:0000256" key="16">
    <source>
        <dbReference type="ARBA" id="ARBA00068317"/>
    </source>
</evidence>
<evidence type="ECO:0000256" key="9">
    <source>
        <dbReference type="ARBA" id="ARBA00023128"/>
    </source>
</evidence>
<keyword evidence="5" id="KW-0276">Fatty acid metabolism</keyword>
<dbReference type="AlphaFoldDB" id="B8C1Y7"/>